<proteinExistence type="predicted"/>
<keyword evidence="2" id="KW-1185">Reference proteome</keyword>
<evidence type="ECO:0000313" key="1">
    <source>
        <dbReference type="EMBL" id="KAJ0096086.1"/>
    </source>
</evidence>
<gene>
    <name evidence="1" type="ORF">Patl1_16199</name>
</gene>
<name>A0ACC1BAU5_9ROSI</name>
<dbReference type="Proteomes" id="UP001164250">
    <property type="component" value="Chromosome 6"/>
</dbReference>
<sequence>MVERNPNAWKLRPDLELLAIAFSAVFSAALRGLVHTWAFHKKGALYVSMFKPLSVVIAVAMGVTFLGDTLYLGSVLGAAIIAFGFYSLIWGQGQEEKMIDDKGINNLKPFVLNSPSSAKQKHGSTKFLPQKLTQCWGPDAEIGSMSLCSMKYVYV</sequence>
<accession>A0ACC1BAU5</accession>
<comment type="caution">
    <text evidence="1">The sequence shown here is derived from an EMBL/GenBank/DDBJ whole genome shotgun (WGS) entry which is preliminary data.</text>
</comment>
<organism evidence="1 2">
    <name type="scientific">Pistacia atlantica</name>
    <dbReference type="NCBI Taxonomy" id="434234"/>
    <lineage>
        <taxon>Eukaryota</taxon>
        <taxon>Viridiplantae</taxon>
        <taxon>Streptophyta</taxon>
        <taxon>Embryophyta</taxon>
        <taxon>Tracheophyta</taxon>
        <taxon>Spermatophyta</taxon>
        <taxon>Magnoliopsida</taxon>
        <taxon>eudicotyledons</taxon>
        <taxon>Gunneridae</taxon>
        <taxon>Pentapetalae</taxon>
        <taxon>rosids</taxon>
        <taxon>malvids</taxon>
        <taxon>Sapindales</taxon>
        <taxon>Anacardiaceae</taxon>
        <taxon>Pistacia</taxon>
    </lineage>
</organism>
<evidence type="ECO:0000313" key="2">
    <source>
        <dbReference type="Proteomes" id="UP001164250"/>
    </source>
</evidence>
<protein>
    <submittedName>
        <fullName evidence="1">Uncharacterized protein</fullName>
    </submittedName>
</protein>
<reference evidence="2" key="1">
    <citation type="journal article" date="2023" name="G3 (Bethesda)">
        <title>Genome assembly and association tests identify interacting loci associated with vigor, precocity, and sex in interspecific pistachio rootstocks.</title>
        <authorList>
            <person name="Palmer W."/>
            <person name="Jacygrad E."/>
            <person name="Sagayaradj S."/>
            <person name="Cavanaugh K."/>
            <person name="Han R."/>
            <person name="Bertier L."/>
            <person name="Beede B."/>
            <person name="Kafkas S."/>
            <person name="Golino D."/>
            <person name="Preece J."/>
            <person name="Michelmore R."/>
        </authorList>
    </citation>
    <scope>NUCLEOTIDE SEQUENCE [LARGE SCALE GENOMIC DNA]</scope>
</reference>
<dbReference type="EMBL" id="CM047902">
    <property type="protein sequence ID" value="KAJ0096086.1"/>
    <property type="molecule type" value="Genomic_DNA"/>
</dbReference>